<name>A0A128ES56_9GAMM</name>
<dbReference type="EMBL" id="FIZY01000001">
    <property type="protein sequence ID" value="CZF77468.1"/>
    <property type="molecule type" value="Genomic_DNA"/>
</dbReference>
<keyword evidence="2" id="KW-1185">Reference proteome</keyword>
<gene>
    <name evidence="1" type="ORF">GMA8713_00185</name>
</gene>
<organism evidence="1 2">
    <name type="scientific">Grimontia marina</name>
    <dbReference type="NCBI Taxonomy" id="646534"/>
    <lineage>
        <taxon>Bacteria</taxon>
        <taxon>Pseudomonadati</taxon>
        <taxon>Pseudomonadota</taxon>
        <taxon>Gammaproteobacteria</taxon>
        <taxon>Vibrionales</taxon>
        <taxon>Vibrionaceae</taxon>
        <taxon>Grimontia</taxon>
    </lineage>
</organism>
<sequence>MKLNLVSLVTFVLASLLLIASPLSLTNALTSKAMTSRLESFADRPDQTIRRSDEQLVNAKFGLIGTAHQLNSIVLFDQWVSYLNQRHKTYLDSKSLLQTSTHIRPTWSNTYVELAKLSESKSERDKYIHFASLFGPYATSSRLLMIEDTFTKWEKADLDKQVGASQHLVSLARIWRHREALDAMISYSPAKQRMCSLLAFNAIRVKACA</sequence>
<accession>A0A128ES56</accession>
<dbReference type="OrthoDB" id="5736952at2"/>
<protein>
    <submittedName>
        <fullName evidence="1">Uncharacterized protein</fullName>
    </submittedName>
</protein>
<dbReference type="RefSeq" id="WP_062704831.1">
    <property type="nucleotide sequence ID" value="NZ_CAWRCI010000001.1"/>
</dbReference>
<dbReference type="Proteomes" id="UP000073601">
    <property type="component" value="Unassembled WGS sequence"/>
</dbReference>
<evidence type="ECO:0000313" key="2">
    <source>
        <dbReference type="Proteomes" id="UP000073601"/>
    </source>
</evidence>
<evidence type="ECO:0000313" key="1">
    <source>
        <dbReference type="EMBL" id="CZF77468.1"/>
    </source>
</evidence>
<proteinExistence type="predicted"/>
<dbReference type="AlphaFoldDB" id="A0A128ES56"/>
<reference evidence="2" key="1">
    <citation type="submission" date="2016-02" db="EMBL/GenBank/DDBJ databases">
        <authorList>
            <person name="Rodrigo-Torres Lidia"/>
            <person name="Arahal R.David."/>
        </authorList>
    </citation>
    <scope>NUCLEOTIDE SEQUENCE [LARGE SCALE GENOMIC DNA]</scope>
    <source>
        <strain evidence="2">CECT 8713</strain>
    </source>
</reference>